<evidence type="ECO:0000313" key="2">
    <source>
        <dbReference type="EMBL" id="TRL37265.1"/>
    </source>
</evidence>
<proteinExistence type="predicted"/>
<accession>A0A549T5W0</accession>
<protein>
    <submittedName>
        <fullName evidence="2">Uncharacterized protein</fullName>
    </submittedName>
</protein>
<keyword evidence="1" id="KW-1133">Transmembrane helix</keyword>
<dbReference type="AlphaFoldDB" id="A0A549T5W0"/>
<evidence type="ECO:0000256" key="1">
    <source>
        <dbReference type="SAM" id="Phobius"/>
    </source>
</evidence>
<organism evidence="2 3">
    <name type="scientific">Rhizobium straminoryzae</name>
    <dbReference type="NCBI Taxonomy" id="1387186"/>
    <lineage>
        <taxon>Bacteria</taxon>
        <taxon>Pseudomonadati</taxon>
        <taxon>Pseudomonadota</taxon>
        <taxon>Alphaproteobacteria</taxon>
        <taxon>Hyphomicrobiales</taxon>
        <taxon>Rhizobiaceae</taxon>
        <taxon>Rhizobium/Agrobacterium group</taxon>
        <taxon>Rhizobium</taxon>
    </lineage>
</organism>
<dbReference type="Proteomes" id="UP000316801">
    <property type="component" value="Unassembled WGS sequence"/>
</dbReference>
<sequence length="89" mass="9618">MLTVFLSMLAVAVTFPFWFPALMWLFGLAMGLFGMMMGVFGAAIGLLSALFALAIVGGVLATVFVLPALLLLALVVWLLFPRQKRLPSE</sequence>
<name>A0A549T5W0_9HYPH</name>
<keyword evidence="1" id="KW-0812">Transmembrane</keyword>
<keyword evidence="1" id="KW-0472">Membrane</keyword>
<dbReference type="EMBL" id="VJMG01000046">
    <property type="protein sequence ID" value="TRL37265.1"/>
    <property type="molecule type" value="Genomic_DNA"/>
</dbReference>
<keyword evidence="3" id="KW-1185">Reference proteome</keyword>
<feature type="transmembrane region" description="Helical" evidence="1">
    <location>
        <begin position="59"/>
        <end position="80"/>
    </location>
</feature>
<comment type="caution">
    <text evidence="2">The sequence shown here is derived from an EMBL/GenBank/DDBJ whole genome shotgun (WGS) entry which is preliminary data.</text>
</comment>
<evidence type="ECO:0000313" key="3">
    <source>
        <dbReference type="Proteomes" id="UP000316801"/>
    </source>
</evidence>
<feature type="transmembrane region" description="Helical" evidence="1">
    <location>
        <begin position="6"/>
        <end position="26"/>
    </location>
</feature>
<gene>
    <name evidence="2" type="ORF">FNA46_15810</name>
</gene>
<dbReference type="RefSeq" id="WP_143126173.1">
    <property type="nucleotide sequence ID" value="NZ_VJMG01000046.1"/>
</dbReference>
<reference evidence="2 3" key="1">
    <citation type="submission" date="2019-07" db="EMBL/GenBank/DDBJ databases">
        <title>Ln-dependent methylotrophs.</title>
        <authorList>
            <person name="Tani A."/>
        </authorList>
    </citation>
    <scope>NUCLEOTIDE SEQUENCE [LARGE SCALE GENOMIC DNA]</scope>
    <source>
        <strain evidence="2 3">SM12</strain>
    </source>
</reference>
<feature type="transmembrane region" description="Helical" evidence="1">
    <location>
        <begin position="33"/>
        <end position="53"/>
    </location>
</feature>